<evidence type="ECO:0008006" key="4">
    <source>
        <dbReference type="Google" id="ProtNLM"/>
    </source>
</evidence>
<feature type="chain" id="PRO_5046499069" description="Transporter" evidence="1">
    <location>
        <begin position="22"/>
        <end position="335"/>
    </location>
</feature>
<sequence length="335" mass="36032">MSLVLSGVTAWTVGCVGLAQAADTATATTPAAATSATTNTSADKPLPEQWYTGSIYSPSPALPAPGMIAVEPYVAAGLPAGAFGSNGHLNKNVGSQKSISQYTLFKYGLTSHLSFYLLPDYSYSWGNHAKRSGLKFNDLPVEFEYRLTPHYTPSVSVYLGFNAPTGDYSNLANASEGVGQGAWFIRYGLHTQFALPFFKHAMRFRFWAQGRQPVTSARLRNISSYGTEMGFSGRAHPGPFGNEGGSVELGITKRWVFAMDLYHTWSSSTTLRGYNRNTGMNVHSRTGWSGAFNVGPAIEYNFSADVGALVGVILPVAGHNTTRSISPQCAVFAMF</sequence>
<gene>
    <name evidence="2" type="ORF">AA15669_0376</name>
</gene>
<organism evidence="2 3">
    <name type="scientific">Saccharibacter floricola DSM 15669</name>
    <dbReference type="NCBI Taxonomy" id="1123227"/>
    <lineage>
        <taxon>Bacteria</taxon>
        <taxon>Pseudomonadati</taxon>
        <taxon>Pseudomonadota</taxon>
        <taxon>Alphaproteobacteria</taxon>
        <taxon>Acetobacterales</taxon>
        <taxon>Acetobacteraceae</taxon>
        <taxon>Saccharibacter</taxon>
    </lineage>
</organism>
<comment type="caution">
    <text evidence="2">The sequence shown here is derived from an EMBL/GenBank/DDBJ whole genome shotgun (WGS) entry which is preliminary data.</text>
</comment>
<name>A0ABQ0NX14_9PROT</name>
<evidence type="ECO:0000256" key="1">
    <source>
        <dbReference type="SAM" id="SignalP"/>
    </source>
</evidence>
<dbReference type="EMBL" id="BAQD01000003">
    <property type="protein sequence ID" value="GBQ05247.1"/>
    <property type="molecule type" value="Genomic_DNA"/>
</dbReference>
<protein>
    <recommendedName>
        <fullName evidence="4">Transporter</fullName>
    </recommendedName>
</protein>
<feature type="signal peptide" evidence="1">
    <location>
        <begin position="1"/>
        <end position="21"/>
    </location>
</feature>
<reference evidence="2" key="1">
    <citation type="submission" date="2013-04" db="EMBL/GenBank/DDBJ databases">
        <title>The genome sequencing project of 58 acetic acid bacteria.</title>
        <authorList>
            <person name="Okamoto-Kainuma A."/>
            <person name="Ishikawa M."/>
            <person name="Umino S."/>
            <person name="Koizumi Y."/>
            <person name="Shiwa Y."/>
            <person name="Yoshikawa H."/>
            <person name="Matsutani M."/>
            <person name="Matsushita K."/>
        </authorList>
    </citation>
    <scope>NUCLEOTIDE SEQUENCE</scope>
    <source>
        <strain evidence="2">DSM 15669</strain>
    </source>
</reference>
<evidence type="ECO:0000313" key="2">
    <source>
        <dbReference type="EMBL" id="GBQ05247.1"/>
    </source>
</evidence>
<keyword evidence="1" id="KW-0732">Signal</keyword>
<evidence type="ECO:0000313" key="3">
    <source>
        <dbReference type="Proteomes" id="UP001062901"/>
    </source>
</evidence>
<keyword evidence="3" id="KW-1185">Reference proteome</keyword>
<dbReference type="Proteomes" id="UP001062901">
    <property type="component" value="Unassembled WGS sequence"/>
</dbReference>
<accession>A0ABQ0NX14</accession>
<proteinExistence type="predicted"/>